<name>A0A3A8JJK8_9BACT</name>
<keyword evidence="1" id="KW-0472">Membrane</keyword>
<organism evidence="3 4">
    <name type="scientific">Corallococcus terminator</name>
    <dbReference type="NCBI Taxonomy" id="2316733"/>
    <lineage>
        <taxon>Bacteria</taxon>
        <taxon>Pseudomonadati</taxon>
        <taxon>Myxococcota</taxon>
        <taxon>Myxococcia</taxon>
        <taxon>Myxococcales</taxon>
        <taxon>Cystobacterineae</taxon>
        <taxon>Myxococcaceae</taxon>
        <taxon>Corallococcus</taxon>
    </lineage>
</organism>
<dbReference type="OrthoDB" id="501439at2"/>
<dbReference type="Proteomes" id="UP000268094">
    <property type="component" value="Unassembled WGS sequence"/>
</dbReference>
<keyword evidence="1" id="KW-0812">Transmembrane</keyword>
<proteinExistence type="predicted"/>
<comment type="caution">
    <text evidence="3">The sequence shown here is derived from an EMBL/GenBank/DDBJ whole genome shotgun (WGS) entry which is preliminary data.</text>
</comment>
<gene>
    <name evidence="3" type="ORF">D7V88_12325</name>
</gene>
<evidence type="ECO:0000313" key="3">
    <source>
        <dbReference type="EMBL" id="RKG89673.1"/>
    </source>
</evidence>
<dbReference type="InterPro" id="IPR019196">
    <property type="entry name" value="ABC_transp_unknown"/>
</dbReference>
<keyword evidence="4" id="KW-1185">Reference proteome</keyword>
<keyword evidence="1" id="KW-1133">Transmembrane helix</keyword>
<reference evidence="4" key="1">
    <citation type="submission" date="2018-09" db="EMBL/GenBank/DDBJ databases">
        <authorList>
            <person name="Livingstone P.G."/>
            <person name="Whitworth D.E."/>
        </authorList>
    </citation>
    <scope>NUCLEOTIDE SEQUENCE [LARGE SCALE GENOMIC DNA]</scope>
    <source>
        <strain evidence="4">CA054A</strain>
    </source>
</reference>
<accession>A0A3A8JJK8</accession>
<dbReference type="RefSeq" id="WP_120540827.1">
    <property type="nucleotide sequence ID" value="NZ_RAVZ01000065.1"/>
</dbReference>
<dbReference type="AlphaFoldDB" id="A0A3A8JJK8"/>
<sequence>MRATHVTRVLGAFGLLLLLSSPFTLFLSSGSVGLALGKAVLGTAMISAYVATHRQELGRAGSRRTGRFLASTVLTMLAVLGALVALNVLAFRKNQRWDLTRERIFSLAPQTLETLAGLKERVHVLALIPPTHPAYGDLEELFRRYHEAAPQVFDAAFVDPRREPALAAKYQLKDGQSLVVVSRGEGESAPHTLLPVPAELELTNALLQLGAAGAQKVYFLEGHGEWPLETPQGAQGPGDGLSEFRRQLVREGYRPEPLNLLGRQEVPRDAGLLIIAGAKEDYTAPEVAALRTYLGEGGRLLYFTDVGSVDGLGLFLADYGVQVDEGVAADSQFNAGNPFVLVSNFFGKHVITRPLQERAFNVQLPTARSLTLFREGFLPGVTVEPVLLSSPYAWVETRPQEDATPSDGEKMGQLTLVAAASRDTRSAEHKRFDEARLVVMGDSELLLDPNWGHEANRNLAMNALGWASHQVKKVTWRPADRETSTLELSAGQMRTLRFVSTDLLPLSLLGVGLAVWLSRRNR</sequence>
<protein>
    <recommendedName>
        <fullName evidence="2">ABC-type uncharacterized transport system domain-containing protein</fullName>
    </recommendedName>
</protein>
<feature type="transmembrane region" description="Helical" evidence="1">
    <location>
        <begin position="68"/>
        <end position="91"/>
    </location>
</feature>
<evidence type="ECO:0000313" key="4">
    <source>
        <dbReference type="Proteomes" id="UP000268094"/>
    </source>
</evidence>
<evidence type="ECO:0000256" key="1">
    <source>
        <dbReference type="SAM" id="Phobius"/>
    </source>
</evidence>
<evidence type="ECO:0000259" key="2">
    <source>
        <dbReference type="Pfam" id="PF09822"/>
    </source>
</evidence>
<feature type="transmembrane region" description="Helical" evidence="1">
    <location>
        <begin position="498"/>
        <end position="517"/>
    </location>
</feature>
<dbReference type="Pfam" id="PF09822">
    <property type="entry name" value="ABC_transp_aux"/>
    <property type="match status" value="1"/>
</dbReference>
<dbReference type="EMBL" id="RAVZ01000065">
    <property type="protein sequence ID" value="RKG89673.1"/>
    <property type="molecule type" value="Genomic_DNA"/>
</dbReference>
<feature type="domain" description="ABC-type uncharacterised transport system" evidence="2">
    <location>
        <begin position="215"/>
        <end position="451"/>
    </location>
</feature>